<reference evidence="2 3" key="1">
    <citation type="submission" date="2015-01" db="EMBL/GenBank/DDBJ databases">
        <title>Evolution of Trichinella species and genotypes.</title>
        <authorList>
            <person name="Korhonen P.K."/>
            <person name="Edoardo P."/>
            <person name="Giuseppe L.R."/>
            <person name="Gasser R.B."/>
        </authorList>
    </citation>
    <scope>NUCLEOTIDE SEQUENCE [LARGE SCALE GENOMIC DNA]</scope>
    <source>
        <strain evidence="2">ISS470</strain>
    </source>
</reference>
<feature type="chain" id="PRO_5006877871" description="Secreted protein" evidence="1">
    <location>
        <begin position="18"/>
        <end position="71"/>
    </location>
</feature>
<evidence type="ECO:0000313" key="3">
    <source>
        <dbReference type="Proteomes" id="UP000054995"/>
    </source>
</evidence>
<evidence type="ECO:0008006" key="4">
    <source>
        <dbReference type="Google" id="ProtNLM"/>
    </source>
</evidence>
<feature type="signal peptide" evidence="1">
    <location>
        <begin position="1"/>
        <end position="17"/>
    </location>
</feature>
<name>A0A0V1FC54_TRIPS</name>
<proteinExistence type="predicted"/>
<sequence>MLCACLFLIFDLTAKRCAVVDSLADEEHSFENDDKTDFNSITKNDCSVFYYVHLENLLAIILQQENTSCEN</sequence>
<evidence type="ECO:0000256" key="1">
    <source>
        <dbReference type="SAM" id="SignalP"/>
    </source>
</evidence>
<keyword evidence="3" id="KW-1185">Reference proteome</keyword>
<evidence type="ECO:0000313" key="2">
    <source>
        <dbReference type="EMBL" id="KRY83654.1"/>
    </source>
</evidence>
<dbReference type="Proteomes" id="UP000054995">
    <property type="component" value="Unassembled WGS sequence"/>
</dbReference>
<accession>A0A0V1FC54</accession>
<protein>
    <recommendedName>
        <fullName evidence="4">Secreted protein</fullName>
    </recommendedName>
</protein>
<gene>
    <name evidence="2" type="ORF">T4D_7273</name>
</gene>
<comment type="caution">
    <text evidence="2">The sequence shown here is derived from an EMBL/GenBank/DDBJ whole genome shotgun (WGS) entry which is preliminary data.</text>
</comment>
<organism evidence="2 3">
    <name type="scientific">Trichinella pseudospiralis</name>
    <name type="common">Parasitic roundworm</name>
    <dbReference type="NCBI Taxonomy" id="6337"/>
    <lineage>
        <taxon>Eukaryota</taxon>
        <taxon>Metazoa</taxon>
        <taxon>Ecdysozoa</taxon>
        <taxon>Nematoda</taxon>
        <taxon>Enoplea</taxon>
        <taxon>Dorylaimia</taxon>
        <taxon>Trichinellida</taxon>
        <taxon>Trichinellidae</taxon>
        <taxon>Trichinella</taxon>
    </lineage>
</organism>
<keyword evidence="1" id="KW-0732">Signal</keyword>
<dbReference type="EMBL" id="JYDT01000135">
    <property type="protein sequence ID" value="KRY83654.1"/>
    <property type="molecule type" value="Genomic_DNA"/>
</dbReference>
<dbReference type="AlphaFoldDB" id="A0A0V1FC54"/>